<evidence type="ECO:0000256" key="3">
    <source>
        <dbReference type="ARBA" id="ARBA00023004"/>
    </source>
</evidence>
<comment type="subcellular location">
    <subcellularLocation>
        <location evidence="8">Plastid</location>
        <location evidence="8">Chloroplast</location>
    </subcellularLocation>
</comment>
<name>A0A176WJ59_MARPO</name>
<dbReference type="Proteomes" id="UP000077202">
    <property type="component" value="Unassembled WGS sequence"/>
</dbReference>
<dbReference type="CDD" id="cd03411">
    <property type="entry name" value="Ferrochelatase_N"/>
    <property type="match status" value="1"/>
</dbReference>
<evidence type="ECO:0000256" key="7">
    <source>
        <dbReference type="ARBA" id="ARBA00049380"/>
    </source>
</evidence>
<evidence type="ECO:0000256" key="5">
    <source>
        <dbReference type="ARBA" id="ARBA00023239"/>
    </source>
</evidence>
<keyword evidence="4 8" id="KW-0350">Heme biosynthesis</keyword>
<keyword evidence="6 8" id="KW-0627">Porphyrin biosynthesis</keyword>
<dbReference type="GO" id="GO:0005739">
    <property type="term" value="C:mitochondrion"/>
    <property type="evidence" value="ECO:0007669"/>
    <property type="project" value="TreeGrafter"/>
</dbReference>
<comment type="caution">
    <text evidence="9">The sequence shown here is derived from an EMBL/GenBank/DDBJ whole genome shotgun (WGS) entry which is preliminary data.</text>
</comment>
<evidence type="ECO:0000256" key="8">
    <source>
        <dbReference type="RuleBase" id="RU000607"/>
    </source>
</evidence>
<accession>A0A176WJ59</accession>
<reference evidence="9" key="1">
    <citation type="submission" date="2016-03" db="EMBL/GenBank/DDBJ databases">
        <title>Mechanisms controlling the formation of the plant cell surface in tip-growing cells are functionally conserved among land plants.</title>
        <authorList>
            <person name="Honkanen S."/>
            <person name="Jones V.A."/>
            <person name="Morieri G."/>
            <person name="Champion C."/>
            <person name="Hetherington A.J."/>
            <person name="Kelly S."/>
            <person name="Saint-Marcoux D."/>
            <person name="Proust H."/>
            <person name="Prescott H."/>
            <person name="Dolan L."/>
        </authorList>
    </citation>
    <scope>NUCLEOTIDE SEQUENCE [LARGE SCALE GENOMIC DNA]</scope>
    <source>
        <tissue evidence="9">Whole gametophyte</tissue>
    </source>
</reference>
<dbReference type="GO" id="GO:0009507">
    <property type="term" value="C:chloroplast"/>
    <property type="evidence" value="ECO:0007669"/>
    <property type="project" value="UniProtKB-SubCell"/>
</dbReference>
<evidence type="ECO:0000256" key="2">
    <source>
        <dbReference type="ARBA" id="ARBA00007718"/>
    </source>
</evidence>
<dbReference type="InterPro" id="IPR019772">
    <property type="entry name" value="Ferrochelatase_AS"/>
</dbReference>
<comment type="similarity">
    <text evidence="2 8">Belongs to the ferrochelatase family.</text>
</comment>
<evidence type="ECO:0000256" key="6">
    <source>
        <dbReference type="ARBA" id="ARBA00023244"/>
    </source>
</evidence>
<keyword evidence="5 8" id="KW-0456">Lyase</keyword>
<dbReference type="FunFam" id="3.40.50.1400:FF:000005">
    <property type="entry name" value="Ferrochelatase"/>
    <property type="match status" value="1"/>
</dbReference>
<dbReference type="Gene3D" id="1.10.3460.10">
    <property type="entry name" value="Chlorophyll a/b binding protein domain"/>
    <property type="match status" value="1"/>
</dbReference>
<dbReference type="GO" id="GO:0004325">
    <property type="term" value="F:ferrochelatase activity"/>
    <property type="evidence" value="ECO:0007669"/>
    <property type="project" value="UniProtKB-UniRule"/>
</dbReference>
<dbReference type="NCBIfam" id="TIGR00109">
    <property type="entry name" value="hemH"/>
    <property type="match status" value="1"/>
</dbReference>
<evidence type="ECO:0000256" key="4">
    <source>
        <dbReference type="ARBA" id="ARBA00023133"/>
    </source>
</evidence>
<keyword evidence="3 8" id="KW-0408">Iron</keyword>
<dbReference type="UniPathway" id="UPA00252">
    <property type="reaction ID" value="UER00325"/>
</dbReference>
<dbReference type="Gene3D" id="3.40.50.1400">
    <property type="match status" value="2"/>
</dbReference>
<organism evidence="9 10">
    <name type="scientific">Marchantia polymorpha subsp. ruderalis</name>
    <dbReference type="NCBI Taxonomy" id="1480154"/>
    <lineage>
        <taxon>Eukaryota</taxon>
        <taxon>Viridiplantae</taxon>
        <taxon>Streptophyta</taxon>
        <taxon>Embryophyta</taxon>
        <taxon>Marchantiophyta</taxon>
        <taxon>Marchantiopsida</taxon>
        <taxon>Marchantiidae</taxon>
        <taxon>Marchantiales</taxon>
        <taxon>Marchantiaceae</taxon>
        <taxon>Marchantia</taxon>
    </lineage>
</organism>
<comment type="catalytic activity">
    <reaction evidence="7 8">
        <text>heme b + 2 H(+) = protoporphyrin IX + Fe(2+)</text>
        <dbReference type="Rhea" id="RHEA:22584"/>
        <dbReference type="ChEBI" id="CHEBI:15378"/>
        <dbReference type="ChEBI" id="CHEBI:29033"/>
        <dbReference type="ChEBI" id="CHEBI:57306"/>
        <dbReference type="ChEBI" id="CHEBI:60344"/>
        <dbReference type="EC" id="4.98.1.1"/>
    </reaction>
</comment>
<dbReference type="CDD" id="cd00419">
    <property type="entry name" value="Ferrochelatase_C"/>
    <property type="match status" value="1"/>
</dbReference>
<dbReference type="InterPro" id="IPR001015">
    <property type="entry name" value="Ferrochelatase"/>
</dbReference>
<dbReference type="EC" id="4.98.1.1" evidence="8"/>
<dbReference type="InterPro" id="IPR033644">
    <property type="entry name" value="Ferrochelatase_C"/>
</dbReference>
<sequence length="540" mass="59679">MQCVQASFRLDSCSCLEGQHHRGPAGSSGFVGASASTASPSFVVVVKRSRGRPQVSAVVGERASKGFAELGKDHDRVGSKGYTFSELASFGRELKANRQNFSTKYLRRNVRKERRAGAVVEATVASKQEIVQVHGSGDKFTDEERVGVLLLNLGGPETLDDVQPFLYNLFADPFISTLRAPKSTEAYASIGGGSPLRRITDDQAEALARALEEKNLPARVYVGMRYWHPFTEEAIEQIKADGITRLVVLPLYPQFSISTSGSSLRLLESIFREDEYLVNMQHTVIPSWYQREGYVQSMASLIEKELAKFEHPDEVNIFFSAHGVPVAYVEEAGDPYKAEMEECVELIMREVKARGVVSKHTLAYQSRVGPVEWLKPYTDTTIVELGKKGVKSLLAVPISFVSEHIETLEEIDMEYRELALESGIVNWGRVPALGCDPTFIADLADAVLEALPYVGAMAVSNLEARQSLVPLGKVEELLATYDTQRRELPAPVAVWEWGWTKSAETWNGRAAMLAVLGLLVLEVTTGQGVLHQWGILPLFR</sequence>
<protein>
    <recommendedName>
        <fullName evidence="8">Ferrochelatase</fullName>
        <ecNumber evidence="8">4.98.1.1</ecNumber>
    </recommendedName>
</protein>
<dbReference type="HAMAP" id="MF_00323">
    <property type="entry name" value="Ferrochelatase"/>
    <property type="match status" value="1"/>
</dbReference>
<evidence type="ECO:0000313" key="9">
    <source>
        <dbReference type="EMBL" id="OAE32693.1"/>
    </source>
</evidence>
<dbReference type="Pfam" id="PF00762">
    <property type="entry name" value="Ferrochelatase"/>
    <property type="match status" value="1"/>
</dbReference>
<evidence type="ECO:0000313" key="10">
    <source>
        <dbReference type="Proteomes" id="UP000077202"/>
    </source>
</evidence>
<keyword evidence="10" id="KW-1185">Reference proteome</keyword>
<dbReference type="InterPro" id="IPR033659">
    <property type="entry name" value="Ferrochelatase_N"/>
</dbReference>
<dbReference type="PROSITE" id="PS00534">
    <property type="entry name" value="FERROCHELATASE"/>
    <property type="match status" value="1"/>
</dbReference>
<dbReference type="PANTHER" id="PTHR11108:SF1">
    <property type="entry name" value="FERROCHELATASE, MITOCHONDRIAL"/>
    <property type="match status" value="1"/>
</dbReference>
<dbReference type="AlphaFoldDB" id="A0A176WJ59"/>
<evidence type="ECO:0000256" key="1">
    <source>
        <dbReference type="ARBA" id="ARBA00004943"/>
    </source>
</evidence>
<gene>
    <name evidence="9" type="ORF">AXG93_4085s1140</name>
</gene>
<comment type="pathway">
    <text evidence="1 8">Porphyrin-containing compound metabolism; protoheme biosynthesis; protoheme from protoporphyrin-IX: step 1/1.</text>
</comment>
<dbReference type="PANTHER" id="PTHR11108">
    <property type="entry name" value="FERROCHELATASE"/>
    <property type="match status" value="1"/>
</dbReference>
<dbReference type="SUPFAM" id="SSF53800">
    <property type="entry name" value="Chelatase"/>
    <property type="match status" value="1"/>
</dbReference>
<comment type="function">
    <text evidence="8">Catalyzes the ferrous insertion into protoporphyrin IX.</text>
</comment>
<keyword evidence="8" id="KW-0934">Plastid</keyword>
<dbReference type="GO" id="GO:0006783">
    <property type="term" value="P:heme biosynthetic process"/>
    <property type="evidence" value="ECO:0007669"/>
    <property type="project" value="UniProtKB-UniRule"/>
</dbReference>
<dbReference type="EMBL" id="LVLJ01000748">
    <property type="protein sequence ID" value="OAE32693.1"/>
    <property type="molecule type" value="Genomic_DNA"/>
</dbReference>
<proteinExistence type="inferred from homology"/>
<dbReference type="SUPFAM" id="SSF103511">
    <property type="entry name" value="Chlorophyll a-b binding protein"/>
    <property type="match status" value="1"/>
</dbReference>
<keyword evidence="8" id="KW-0150">Chloroplast</keyword>